<dbReference type="Pfam" id="PF00589">
    <property type="entry name" value="Phage_integrase"/>
    <property type="match status" value="1"/>
</dbReference>
<dbReference type="RefSeq" id="WP_281755678.1">
    <property type="nucleotide sequence ID" value="NZ_BRVP01000020.1"/>
</dbReference>
<dbReference type="InterPro" id="IPR013762">
    <property type="entry name" value="Integrase-like_cat_sf"/>
</dbReference>
<dbReference type="Pfam" id="PF17293">
    <property type="entry name" value="Arm-DNA-bind_5"/>
    <property type="match status" value="1"/>
</dbReference>
<evidence type="ECO:0000313" key="6">
    <source>
        <dbReference type="Proteomes" id="UP001143545"/>
    </source>
</evidence>
<dbReference type="PANTHER" id="PTHR30349:SF64">
    <property type="entry name" value="PROPHAGE INTEGRASE INTD-RELATED"/>
    <property type="match status" value="1"/>
</dbReference>
<dbReference type="PANTHER" id="PTHR30349">
    <property type="entry name" value="PHAGE INTEGRASE-RELATED"/>
    <property type="match status" value="1"/>
</dbReference>
<gene>
    <name evidence="5" type="ORF">NBRC110019_26380</name>
</gene>
<dbReference type="InterPro" id="IPR050090">
    <property type="entry name" value="Tyrosine_recombinase_XerCD"/>
</dbReference>
<dbReference type="GO" id="GO:0003677">
    <property type="term" value="F:DNA binding"/>
    <property type="evidence" value="ECO:0007669"/>
    <property type="project" value="UniProtKB-KW"/>
</dbReference>
<keyword evidence="3" id="KW-0233">DNA recombination</keyword>
<dbReference type="SUPFAM" id="SSF56349">
    <property type="entry name" value="DNA breaking-rejoining enzymes"/>
    <property type="match status" value="1"/>
</dbReference>
<dbReference type="InterPro" id="IPR011010">
    <property type="entry name" value="DNA_brk_join_enz"/>
</dbReference>
<dbReference type="EMBL" id="BRVP01000020">
    <property type="protein sequence ID" value="GLB53597.1"/>
    <property type="molecule type" value="Genomic_DNA"/>
</dbReference>
<evidence type="ECO:0000256" key="2">
    <source>
        <dbReference type="ARBA" id="ARBA00023125"/>
    </source>
</evidence>
<accession>A0A9W6B812</accession>
<evidence type="ECO:0000256" key="3">
    <source>
        <dbReference type="ARBA" id="ARBA00023172"/>
    </source>
</evidence>
<reference evidence="5" key="1">
    <citation type="submission" date="2022-07" db="EMBL/GenBank/DDBJ databases">
        <title>Taxonomy of Novel Oxalotrophic and Methylotrophic Bacteria.</title>
        <authorList>
            <person name="Sahin N."/>
            <person name="Tani A."/>
        </authorList>
    </citation>
    <scope>NUCLEOTIDE SEQUENCE</scope>
    <source>
        <strain evidence="5">AM327</strain>
    </source>
</reference>
<comment type="caution">
    <text evidence="5">The sequence shown here is derived from an EMBL/GenBank/DDBJ whole genome shotgun (WGS) entry which is preliminary data.</text>
</comment>
<dbReference type="AlphaFoldDB" id="A0A9W6B812"/>
<dbReference type="InterPro" id="IPR010998">
    <property type="entry name" value="Integrase_recombinase_N"/>
</dbReference>
<evidence type="ECO:0000313" key="5">
    <source>
        <dbReference type="EMBL" id="GLB53597.1"/>
    </source>
</evidence>
<dbReference type="PROSITE" id="PS51898">
    <property type="entry name" value="TYR_RECOMBINASE"/>
    <property type="match status" value="1"/>
</dbReference>
<evidence type="ECO:0000259" key="4">
    <source>
        <dbReference type="PROSITE" id="PS51898"/>
    </source>
</evidence>
<dbReference type="Pfam" id="PF13102">
    <property type="entry name" value="Phage_int_SAM_5"/>
    <property type="match status" value="1"/>
</dbReference>
<comment type="similarity">
    <text evidence="1">Belongs to the 'phage' integrase family.</text>
</comment>
<dbReference type="Gene3D" id="1.10.443.10">
    <property type="entry name" value="Intergrase catalytic core"/>
    <property type="match status" value="1"/>
</dbReference>
<evidence type="ECO:0000256" key="1">
    <source>
        <dbReference type="ARBA" id="ARBA00008857"/>
    </source>
</evidence>
<dbReference type="GO" id="GO:0006310">
    <property type="term" value="P:DNA recombination"/>
    <property type="evidence" value="ECO:0007669"/>
    <property type="project" value="UniProtKB-KW"/>
</dbReference>
<dbReference type="Gene3D" id="1.10.150.130">
    <property type="match status" value="1"/>
</dbReference>
<keyword evidence="2" id="KW-0238">DNA-binding</keyword>
<name>A0A9W6B812_9FLAO</name>
<dbReference type="GO" id="GO:0015074">
    <property type="term" value="P:DNA integration"/>
    <property type="evidence" value="ECO:0007669"/>
    <property type="project" value="InterPro"/>
</dbReference>
<dbReference type="InterPro" id="IPR025269">
    <property type="entry name" value="SAM-like_dom"/>
</dbReference>
<protein>
    <submittedName>
        <fullName evidence="5">Transposase</fullName>
    </submittedName>
</protein>
<feature type="domain" description="Tyr recombinase" evidence="4">
    <location>
        <begin position="228"/>
        <end position="405"/>
    </location>
</feature>
<proteinExistence type="inferred from homology"/>
<keyword evidence="6" id="KW-1185">Reference proteome</keyword>
<dbReference type="Proteomes" id="UP001143545">
    <property type="component" value="Unassembled WGS sequence"/>
</dbReference>
<dbReference type="InterPro" id="IPR002104">
    <property type="entry name" value="Integrase_catalytic"/>
</dbReference>
<dbReference type="InterPro" id="IPR035386">
    <property type="entry name" value="Arm-DNA-bind_5"/>
</dbReference>
<sequence>MTPKIGRNMKTDYYVHFYLKKEKKDKAGLAPIYLRIIAKGKKAEYSISRKVDPKFWNSKSEKVNGNNRDAKEINDHISNLKHKLNRIHQSYIDSDTEVTVKNLMYDLRGGSNIKSKLLLAVFEEHNKRMDTLVDKDISASTASRYWTCYSHLEAFIKEEYKNDDYRLNAIDYQFINKLEYYLKTVRKCNHNSTLKYINNFKKIIRIALANGWMERDPFYNYKAQFKPVEREFLTQEEIMILYEKDLHFDRLRIVRDMFLFSCYTGLAYADVKKLTTDDIIKGIDGYQWIKTKRTKTDSVSSIPLLPMAMEILDKYQDHPEVKRGSYILPVLSNQKSNAFLKEIAELCGIKKNLTTHLARHTFATTVTLSNGVPIESVSRMLGHKSLRTTQHYAKIVDRRISDDMSMLRAKLHPESEQKKDKKK</sequence>
<organism evidence="5 6">
    <name type="scientific">Neptunitalea chrysea</name>
    <dbReference type="NCBI Taxonomy" id="1647581"/>
    <lineage>
        <taxon>Bacteria</taxon>
        <taxon>Pseudomonadati</taxon>
        <taxon>Bacteroidota</taxon>
        <taxon>Flavobacteriia</taxon>
        <taxon>Flavobacteriales</taxon>
        <taxon>Flavobacteriaceae</taxon>
        <taxon>Neptunitalea</taxon>
    </lineage>
</organism>
<dbReference type="CDD" id="cd01185">
    <property type="entry name" value="INTN1_C_like"/>
    <property type="match status" value="1"/>
</dbReference>